<evidence type="ECO:0000313" key="3">
    <source>
        <dbReference type="Proteomes" id="UP000675781"/>
    </source>
</evidence>
<organism evidence="2 3">
    <name type="scientific">Actinospica durhamensis</name>
    <dbReference type="NCBI Taxonomy" id="1508375"/>
    <lineage>
        <taxon>Bacteria</taxon>
        <taxon>Bacillati</taxon>
        <taxon>Actinomycetota</taxon>
        <taxon>Actinomycetes</taxon>
        <taxon>Catenulisporales</taxon>
        <taxon>Actinospicaceae</taxon>
        <taxon>Actinospica</taxon>
    </lineage>
</organism>
<gene>
    <name evidence="2" type="ORF">KDL01_08315</name>
</gene>
<proteinExistence type="predicted"/>
<dbReference type="AlphaFoldDB" id="A0A941EL09"/>
<comment type="caution">
    <text evidence="2">The sequence shown here is derived from an EMBL/GenBank/DDBJ whole genome shotgun (WGS) entry which is preliminary data.</text>
</comment>
<sequence>MGKELPQHPEATLAALGRIGQERLDVGDIDQRPVGITPADQQRGEVTDGGQRVLDGVVASRAGAGAPGPGPGSEHRLAERGDSRAQRLRNCLDTPSSTPRGEAFVLVSRQGAEHYAAAGHDETAEELFRAALEDGGHVAGSVHGYYAEFLFTRDRPDEAFAQIDAARKQRPDDPDVFVIIGETLDAHDHHHEAARWLTTGLVRYYGDLAEITADDLEDDPDGRIMAADRLRARRNAGLDPDHIDNLIAPIIENTDEP</sequence>
<accession>A0A941EL09</accession>
<reference evidence="2" key="1">
    <citation type="submission" date="2021-04" db="EMBL/GenBank/DDBJ databases">
        <title>Genome based classification of Actinospica acidithermotolerans sp. nov., an actinobacterium isolated from an Indonesian hot spring.</title>
        <authorList>
            <person name="Kusuma A.B."/>
            <person name="Putra K.E."/>
            <person name="Nafisah S."/>
            <person name="Loh J."/>
            <person name="Nouioui I."/>
            <person name="Goodfellow M."/>
        </authorList>
    </citation>
    <scope>NUCLEOTIDE SEQUENCE</scope>
    <source>
        <strain evidence="2">CSCA 57</strain>
    </source>
</reference>
<evidence type="ECO:0008006" key="4">
    <source>
        <dbReference type="Google" id="ProtNLM"/>
    </source>
</evidence>
<feature type="region of interest" description="Disordered" evidence="1">
    <location>
        <begin position="61"/>
        <end position="84"/>
    </location>
</feature>
<protein>
    <recommendedName>
        <fullName evidence="4">Tetratricopeptide repeat protein</fullName>
    </recommendedName>
</protein>
<dbReference type="InterPro" id="IPR011990">
    <property type="entry name" value="TPR-like_helical_dom_sf"/>
</dbReference>
<evidence type="ECO:0000313" key="2">
    <source>
        <dbReference type="EMBL" id="MBR7833266.1"/>
    </source>
</evidence>
<feature type="region of interest" description="Disordered" evidence="1">
    <location>
        <begin position="24"/>
        <end position="49"/>
    </location>
</feature>
<keyword evidence="3" id="KW-1185">Reference proteome</keyword>
<evidence type="ECO:0000256" key="1">
    <source>
        <dbReference type="SAM" id="MobiDB-lite"/>
    </source>
</evidence>
<name>A0A941EL09_9ACTN</name>
<dbReference type="SUPFAM" id="SSF48452">
    <property type="entry name" value="TPR-like"/>
    <property type="match status" value="1"/>
</dbReference>
<feature type="compositionally biased region" description="Basic and acidic residues" evidence="1">
    <location>
        <begin position="73"/>
        <end position="84"/>
    </location>
</feature>
<dbReference type="Gene3D" id="1.25.40.10">
    <property type="entry name" value="Tetratricopeptide repeat domain"/>
    <property type="match status" value="1"/>
</dbReference>
<dbReference type="Proteomes" id="UP000675781">
    <property type="component" value="Unassembled WGS sequence"/>
</dbReference>
<dbReference type="EMBL" id="JAGSOG010000026">
    <property type="protein sequence ID" value="MBR7833266.1"/>
    <property type="molecule type" value="Genomic_DNA"/>
</dbReference>